<protein>
    <recommendedName>
        <fullName evidence="2">Methyltransferase type 11 domain-containing protein</fullName>
    </recommendedName>
</protein>
<comment type="caution">
    <text evidence="1">The sequence shown here is derived from an EMBL/GenBank/DDBJ whole genome shotgun (WGS) entry which is preliminary data.</text>
</comment>
<gene>
    <name evidence="1" type="ORF">LCGC14_0175590</name>
</gene>
<sequence length="222" mass="25442">MSNSLPMMKLTTKINDETISEYSWITAMSAKLPTSPFVRNFMKSQISRYGLFDNILFYGAGRGRNIPIAFENEISKIYAYDLNFPKLESKIPPHLRDYFYNNAALQEMNELDLVTCLFVFNTITKTHQEKLVKDLVQLNANTYIIAVRNDVKASAMTYGDGYISRLYTDGSHTYQENFTLEKINALLKPHFPEGYDWYGDEVKGALTLIISRSPIVGMELID</sequence>
<dbReference type="EMBL" id="LAZR01000069">
    <property type="protein sequence ID" value="KKN95690.1"/>
    <property type="molecule type" value="Genomic_DNA"/>
</dbReference>
<dbReference type="AlphaFoldDB" id="A0A0F9URC5"/>
<evidence type="ECO:0008006" key="2">
    <source>
        <dbReference type="Google" id="ProtNLM"/>
    </source>
</evidence>
<name>A0A0F9URC5_9ZZZZ</name>
<organism evidence="1">
    <name type="scientific">marine sediment metagenome</name>
    <dbReference type="NCBI Taxonomy" id="412755"/>
    <lineage>
        <taxon>unclassified sequences</taxon>
        <taxon>metagenomes</taxon>
        <taxon>ecological metagenomes</taxon>
    </lineage>
</organism>
<reference evidence="1" key="1">
    <citation type="journal article" date="2015" name="Nature">
        <title>Complex archaea that bridge the gap between prokaryotes and eukaryotes.</title>
        <authorList>
            <person name="Spang A."/>
            <person name="Saw J.H."/>
            <person name="Jorgensen S.L."/>
            <person name="Zaremba-Niedzwiedzka K."/>
            <person name="Martijn J."/>
            <person name="Lind A.E."/>
            <person name="van Eijk R."/>
            <person name="Schleper C."/>
            <person name="Guy L."/>
            <person name="Ettema T.J."/>
        </authorList>
    </citation>
    <scope>NUCLEOTIDE SEQUENCE</scope>
</reference>
<accession>A0A0F9URC5</accession>
<proteinExistence type="predicted"/>
<evidence type="ECO:0000313" key="1">
    <source>
        <dbReference type="EMBL" id="KKN95690.1"/>
    </source>
</evidence>